<evidence type="ECO:0000256" key="7">
    <source>
        <dbReference type="ARBA" id="ARBA00023002"/>
    </source>
</evidence>
<dbReference type="PANTHER" id="PTHR42938">
    <property type="entry name" value="FORMATE DEHYDROGENASE 1"/>
    <property type="match status" value="1"/>
</dbReference>
<evidence type="ECO:0000259" key="13">
    <source>
        <dbReference type="PROSITE" id="PS51671"/>
    </source>
</evidence>
<evidence type="ECO:0000256" key="4">
    <source>
        <dbReference type="ARBA" id="ARBA00013001"/>
    </source>
</evidence>
<dbReference type="InterPro" id="IPR006140">
    <property type="entry name" value="D-isomer_DH_NAD-bd"/>
</dbReference>
<dbReference type="Pfam" id="PF02826">
    <property type="entry name" value="2-Hacid_dh_C"/>
    <property type="match status" value="1"/>
</dbReference>
<feature type="domain" description="ACT" evidence="13">
    <location>
        <begin position="317"/>
        <end position="387"/>
    </location>
</feature>
<proteinExistence type="inferred from homology"/>
<dbReference type="GO" id="GO:0051287">
    <property type="term" value="F:NAD binding"/>
    <property type="evidence" value="ECO:0007669"/>
    <property type="project" value="InterPro"/>
</dbReference>
<dbReference type="Pfam" id="PF00389">
    <property type="entry name" value="2-Hacid_dh"/>
    <property type="match status" value="1"/>
</dbReference>
<dbReference type="Proteomes" id="UP000182584">
    <property type="component" value="Unassembled WGS sequence"/>
</dbReference>
<dbReference type="CDD" id="cd12174">
    <property type="entry name" value="PGDH_like_3"/>
    <property type="match status" value="1"/>
</dbReference>
<dbReference type="InterPro" id="IPR029752">
    <property type="entry name" value="D-isomer_DH_CS1"/>
</dbReference>
<organism evidence="14 15">
    <name type="scientific">Butyrivibrio fibrisolvens</name>
    <dbReference type="NCBI Taxonomy" id="831"/>
    <lineage>
        <taxon>Bacteria</taxon>
        <taxon>Bacillati</taxon>
        <taxon>Bacillota</taxon>
        <taxon>Clostridia</taxon>
        <taxon>Lachnospirales</taxon>
        <taxon>Lachnospiraceae</taxon>
        <taxon>Butyrivibrio</taxon>
    </lineage>
</organism>
<dbReference type="InterPro" id="IPR045865">
    <property type="entry name" value="ACT-like_dom_sf"/>
</dbReference>
<dbReference type="InterPro" id="IPR029753">
    <property type="entry name" value="D-isomer_DH_CS"/>
</dbReference>
<comment type="pathway">
    <text evidence="2">Amino-acid biosynthesis; L-serine biosynthesis; L-serine from 3-phospho-D-glycerate: step 1/3.</text>
</comment>
<evidence type="ECO:0000256" key="3">
    <source>
        <dbReference type="ARBA" id="ARBA00005854"/>
    </source>
</evidence>
<dbReference type="EC" id="1.1.1.399" evidence="4"/>
<keyword evidence="8" id="KW-0520">NAD</keyword>
<dbReference type="PANTHER" id="PTHR42938:SF47">
    <property type="entry name" value="HYDROXYPYRUVATE REDUCTASE"/>
    <property type="match status" value="1"/>
</dbReference>
<dbReference type="PROSITE" id="PS51671">
    <property type="entry name" value="ACT"/>
    <property type="match status" value="1"/>
</dbReference>
<dbReference type="PROSITE" id="PS00065">
    <property type="entry name" value="D_2_HYDROXYACID_DH_1"/>
    <property type="match status" value="1"/>
</dbReference>
<dbReference type="InterPro" id="IPR036291">
    <property type="entry name" value="NAD(P)-bd_dom_sf"/>
</dbReference>
<dbReference type="EC" id="1.1.1.95" evidence="5"/>
<dbReference type="eggNOG" id="COG0111">
    <property type="taxonomic scope" value="Bacteria"/>
</dbReference>
<dbReference type="RefSeq" id="WP_022752961.1">
    <property type="nucleotide sequence ID" value="NZ_CP065800.1"/>
</dbReference>
<accession>A0A1H9LEV8</accession>
<dbReference type="InterPro" id="IPR002912">
    <property type="entry name" value="ACT_dom"/>
</dbReference>
<comment type="catalytic activity">
    <reaction evidence="10">
        <text>(R)-2-hydroxyglutarate + NAD(+) = 2-oxoglutarate + NADH + H(+)</text>
        <dbReference type="Rhea" id="RHEA:49612"/>
        <dbReference type="ChEBI" id="CHEBI:15378"/>
        <dbReference type="ChEBI" id="CHEBI:15801"/>
        <dbReference type="ChEBI" id="CHEBI:16810"/>
        <dbReference type="ChEBI" id="CHEBI:57540"/>
        <dbReference type="ChEBI" id="CHEBI:57945"/>
        <dbReference type="EC" id="1.1.1.399"/>
    </reaction>
</comment>
<dbReference type="SUPFAM" id="SSF51735">
    <property type="entry name" value="NAD(P)-binding Rossmann-fold domains"/>
    <property type="match status" value="1"/>
</dbReference>
<sequence>MYKYKCLNPIAKIGLNNFTENFEATDNVDDADGILVRSAVMHDMEFSDNLLCIARAGAGVNNIPLEKCAEKGIVVFNTPGANANGVKEMVIAAMLLASRDIIGGVEWVKANAGDPEIAKVTEKAKKKFAGNEIMGKKLGIIGLGAIGVRVANAAKLLGMDVYGYDPYLSVNAAWNMSSDVHHVTNVDDIYSKCDIITIHVPLLESTKGMIGAEAIAKMKKGVILLNLARDILCDEAAVLSGINSGKIRKYVTDFPNTTTAGHDNCIVIPHLGASTEESEDNCAIKAVMEMMEYLENGNISNSVNYPDVNLGVCVRPRIVIFHKNVANMITKFTREFGNEGINITDMANKSKGEYAYTIMDFEDAIKDETVKKLQEIEGVFRVRVVRKDL</sequence>
<dbReference type="Gene3D" id="3.40.50.720">
    <property type="entry name" value="NAD(P)-binding Rossmann-like Domain"/>
    <property type="match status" value="2"/>
</dbReference>
<evidence type="ECO:0000256" key="8">
    <source>
        <dbReference type="ARBA" id="ARBA00023027"/>
    </source>
</evidence>
<evidence type="ECO:0000256" key="11">
    <source>
        <dbReference type="ARBA" id="ARBA00048731"/>
    </source>
</evidence>
<evidence type="ECO:0000256" key="10">
    <source>
        <dbReference type="ARBA" id="ARBA00048126"/>
    </source>
</evidence>
<dbReference type="SUPFAM" id="SSF52283">
    <property type="entry name" value="Formate/glycerate dehydrogenase catalytic domain-like"/>
    <property type="match status" value="1"/>
</dbReference>
<evidence type="ECO:0000313" key="15">
    <source>
        <dbReference type="Proteomes" id="UP000182584"/>
    </source>
</evidence>
<evidence type="ECO:0000256" key="2">
    <source>
        <dbReference type="ARBA" id="ARBA00005216"/>
    </source>
</evidence>
<protein>
    <recommendedName>
        <fullName evidence="6">D-3-phosphoglycerate dehydrogenase</fullName>
        <ecNumber evidence="4">1.1.1.399</ecNumber>
        <ecNumber evidence="5">1.1.1.95</ecNumber>
    </recommendedName>
    <alternativeName>
        <fullName evidence="9">2-oxoglutarate reductase</fullName>
    </alternativeName>
</protein>
<dbReference type="AlphaFoldDB" id="A0A1H9LEV8"/>
<evidence type="ECO:0000256" key="6">
    <source>
        <dbReference type="ARBA" id="ARBA00021582"/>
    </source>
</evidence>
<comment type="catalytic activity">
    <reaction evidence="11">
        <text>(2R)-3-phosphoglycerate + NAD(+) = 3-phosphooxypyruvate + NADH + H(+)</text>
        <dbReference type="Rhea" id="RHEA:12641"/>
        <dbReference type="ChEBI" id="CHEBI:15378"/>
        <dbReference type="ChEBI" id="CHEBI:18110"/>
        <dbReference type="ChEBI" id="CHEBI:57540"/>
        <dbReference type="ChEBI" id="CHEBI:57945"/>
        <dbReference type="ChEBI" id="CHEBI:58272"/>
        <dbReference type="EC" id="1.1.1.95"/>
    </reaction>
</comment>
<evidence type="ECO:0000256" key="1">
    <source>
        <dbReference type="ARBA" id="ARBA00003800"/>
    </source>
</evidence>
<dbReference type="Gene3D" id="3.30.70.260">
    <property type="match status" value="1"/>
</dbReference>
<gene>
    <name evidence="14" type="ORF">SAMN04487884_10240</name>
</gene>
<dbReference type="UniPathway" id="UPA00135">
    <property type="reaction ID" value="UER00196"/>
</dbReference>
<evidence type="ECO:0000256" key="9">
    <source>
        <dbReference type="ARBA" id="ARBA00030455"/>
    </source>
</evidence>
<comment type="function">
    <text evidence="1">Catalyzes the reversible oxidation of 3-phospho-D-glycerate to 3-phosphonooxypyruvate, the first step of the phosphorylated L-serine biosynthesis pathway. Also catalyzes the reversible oxidation of 2-hydroxyglutarate to 2-oxoglutarate.</text>
</comment>
<dbReference type="PROSITE" id="PS00670">
    <property type="entry name" value="D_2_HYDROXYACID_DH_2"/>
    <property type="match status" value="1"/>
</dbReference>
<reference evidence="14 15" key="1">
    <citation type="submission" date="2016-10" db="EMBL/GenBank/DDBJ databases">
        <authorList>
            <person name="de Groot N.N."/>
        </authorList>
    </citation>
    <scope>NUCLEOTIDE SEQUENCE [LARGE SCALE GENOMIC DNA]</scope>
    <source>
        <strain evidence="14 15">AR40</strain>
    </source>
</reference>
<evidence type="ECO:0000313" key="14">
    <source>
        <dbReference type="EMBL" id="SER09665.1"/>
    </source>
</evidence>
<name>A0A1H9LEV8_BUTFI</name>
<dbReference type="GO" id="GO:0004617">
    <property type="term" value="F:phosphoglycerate dehydrogenase activity"/>
    <property type="evidence" value="ECO:0007669"/>
    <property type="project" value="UniProtKB-EC"/>
</dbReference>
<evidence type="ECO:0000256" key="12">
    <source>
        <dbReference type="RuleBase" id="RU003719"/>
    </source>
</evidence>
<comment type="similarity">
    <text evidence="3 12">Belongs to the D-isomer specific 2-hydroxyacid dehydrogenase family.</text>
</comment>
<dbReference type="SUPFAM" id="SSF55021">
    <property type="entry name" value="ACT-like"/>
    <property type="match status" value="1"/>
</dbReference>
<dbReference type="InterPro" id="IPR006139">
    <property type="entry name" value="D-isomer_2_OHA_DH_cat_dom"/>
</dbReference>
<dbReference type="EMBL" id="FOGJ01000002">
    <property type="protein sequence ID" value="SER09665.1"/>
    <property type="molecule type" value="Genomic_DNA"/>
</dbReference>
<evidence type="ECO:0000256" key="5">
    <source>
        <dbReference type="ARBA" id="ARBA00013143"/>
    </source>
</evidence>
<keyword evidence="7 12" id="KW-0560">Oxidoreductase</keyword>
<dbReference type="OrthoDB" id="9805416at2"/>